<sequence>MDPLTVAIYKRLTGDRELCPVLVDVKDTGGGCGQMFTVTIVSEAFEKLRPLQRHRRVNEILVNEIKELHAITLLLFSVSQYQAKNPKWVLPANAMKGNGSVATTSKGGGDQSTTVVDKVSPPPVSDNVQAETIQM</sequence>
<comment type="caution">
    <text evidence="1">The sequence shown here is derived from an EMBL/GenBank/DDBJ whole genome shotgun (WGS) entry which is preliminary data.</text>
</comment>
<dbReference type="EMBL" id="JANBUP010000125">
    <property type="protein sequence ID" value="KAJ2812976.1"/>
    <property type="molecule type" value="Genomic_DNA"/>
</dbReference>
<name>A0ACC1LP31_9FUNG</name>
<accession>A0ACC1LP31</accession>
<proteinExistence type="predicted"/>
<evidence type="ECO:0000313" key="1">
    <source>
        <dbReference type="EMBL" id="KAJ2812976.1"/>
    </source>
</evidence>
<dbReference type="Proteomes" id="UP001140096">
    <property type="component" value="Unassembled WGS sequence"/>
</dbReference>
<gene>
    <name evidence="1" type="ORF">H4S07_001016</name>
</gene>
<protein>
    <submittedName>
        <fullName evidence="1">Uncharacterized protein</fullName>
    </submittedName>
</protein>
<keyword evidence="2" id="KW-1185">Reference proteome</keyword>
<reference evidence="1" key="1">
    <citation type="submission" date="2022-07" db="EMBL/GenBank/DDBJ databases">
        <title>Phylogenomic reconstructions and comparative analyses of Kickxellomycotina fungi.</title>
        <authorList>
            <person name="Reynolds N.K."/>
            <person name="Stajich J.E."/>
            <person name="Barry K."/>
            <person name="Grigoriev I.V."/>
            <person name="Crous P."/>
            <person name="Smith M.E."/>
        </authorList>
    </citation>
    <scope>NUCLEOTIDE SEQUENCE</scope>
    <source>
        <strain evidence="1">CBS 102833</strain>
    </source>
</reference>
<organism evidence="1 2">
    <name type="scientific">Coemansia furcata</name>
    <dbReference type="NCBI Taxonomy" id="417177"/>
    <lineage>
        <taxon>Eukaryota</taxon>
        <taxon>Fungi</taxon>
        <taxon>Fungi incertae sedis</taxon>
        <taxon>Zoopagomycota</taxon>
        <taxon>Kickxellomycotina</taxon>
        <taxon>Kickxellomycetes</taxon>
        <taxon>Kickxellales</taxon>
        <taxon>Kickxellaceae</taxon>
        <taxon>Coemansia</taxon>
    </lineage>
</organism>
<evidence type="ECO:0000313" key="2">
    <source>
        <dbReference type="Proteomes" id="UP001140096"/>
    </source>
</evidence>